<comment type="subcellular location">
    <subcellularLocation>
        <location evidence="1 7">Cytoplasm</location>
    </subcellularLocation>
</comment>
<dbReference type="SUPFAM" id="SSF52788">
    <property type="entry name" value="Phosphotyrosine protein phosphatases I"/>
    <property type="match status" value="1"/>
</dbReference>
<dbReference type="AlphaFoldDB" id="A0AAW1LT30"/>
<dbReference type="PRINTS" id="PR00720">
    <property type="entry name" value="MAMMALPTPASE"/>
</dbReference>
<dbReference type="CDD" id="cd16343">
    <property type="entry name" value="LMWPTP"/>
    <property type="match status" value="1"/>
</dbReference>
<sequence length="153" mass="17505">MSKKVLFVCLGNICRSPIAEAVFLHLIKEKGVQEEWDVDSAALGGWHVGNLPDQRAMNTLRRHNIPYNNRARQIHEDDFHIFDFIFGMDENNISSLKEDAPENSKAKILLLGDFDPQGDRIIKDPYYDTGSKGFEKCYQQCIRCCSAFLEQHG</sequence>
<evidence type="ECO:0000256" key="6">
    <source>
        <dbReference type="PIRSR" id="PIRSR617867-1"/>
    </source>
</evidence>
<dbReference type="GO" id="GO:0003993">
    <property type="term" value="F:acid phosphatase activity"/>
    <property type="evidence" value="ECO:0007669"/>
    <property type="project" value="UniProtKB-UniRule"/>
</dbReference>
<dbReference type="InterPro" id="IPR036196">
    <property type="entry name" value="Ptyr_pPase_sf"/>
</dbReference>
<dbReference type="InterPro" id="IPR023485">
    <property type="entry name" value="Ptyr_pPase"/>
</dbReference>
<dbReference type="GO" id="GO:0005737">
    <property type="term" value="C:cytoplasm"/>
    <property type="evidence" value="ECO:0007669"/>
    <property type="project" value="UniProtKB-SubCell"/>
</dbReference>
<reference evidence="9 10" key="1">
    <citation type="journal article" date="2024" name="BMC Genomics">
        <title>De novo assembly and annotation of Popillia japonica's genome with initial clues to its potential as an invasive pest.</title>
        <authorList>
            <person name="Cucini C."/>
            <person name="Boschi S."/>
            <person name="Funari R."/>
            <person name="Cardaioli E."/>
            <person name="Iannotti N."/>
            <person name="Marturano G."/>
            <person name="Paoli F."/>
            <person name="Bruttini M."/>
            <person name="Carapelli A."/>
            <person name="Frati F."/>
            <person name="Nardi F."/>
        </authorList>
    </citation>
    <scope>NUCLEOTIDE SEQUENCE [LARGE SCALE GENOMIC DNA]</scope>
    <source>
        <strain evidence="9">DMR45628</strain>
    </source>
</reference>
<dbReference type="InterPro" id="IPR002115">
    <property type="entry name" value="Tyr_Pase_low_mol_wt_mml"/>
</dbReference>
<feature type="active site" description="Proton donor" evidence="6">
    <location>
        <position position="124"/>
    </location>
</feature>
<evidence type="ECO:0000256" key="4">
    <source>
        <dbReference type="ARBA" id="ARBA00022801"/>
    </source>
</evidence>
<evidence type="ECO:0000313" key="10">
    <source>
        <dbReference type="Proteomes" id="UP001458880"/>
    </source>
</evidence>
<comment type="catalytic activity">
    <reaction evidence="7">
        <text>a phosphate monoester + H2O = an alcohol + phosphate</text>
        <dbReference type="Rhea" id="RHEA:15017"/>
        <dbReference type="ChEBI" id="CHEBI:15377"/>
        <dbReference type="ChEBI" id="CHEBI:30879"/>
        <dbReference type="ChEBI" id="CHEBI:43474"/>
        <dbReference type="ChEBI" id="CHEBI:67140"/>
        <dbReference type="EC" id="3.1.3.2"/>
    </reaction>
</comment>
<dbReference type="Pfam" id="PF01451">
    <property type="entry name" value="LMWPc"/>
    <property type="match status" value="1"/>
</dbReference>
<keyword evidence="5 7" id="KW-0904">Protein phosphatase</keyword>
<dbReference type="Gene3D" id="3.40.50.2300">
    <property type="match status" value="1"/>
</dbReference>
<dbReference type="PANTHER" id="PTHR11717:SF7">
    <property type="entry name" value="LOW MOLECULAR WEIGHT PHOSPHOTYROSINE PROTEIN PHOSPHATASE"/>
    <property type="match status" value="1"/>
</dbReference>
<comment type="similarity">
    <text evidence="2 7">Belongs to the low molecular weight phosphotyrosine protein phosphatase family.</text>
</comment>
<evidence type="ECO:0000256" key="2">
    <source>
        <dbReference type="ARBA" id="ARBA00011063"/>
    </source>
</evidence>
<keyword evidence="10" id="KW-1185">Reference proteome</keyword>
<accession>A0AAW1LT30</accession>
<dbReference type="EMBL" id="JASPKY010000088">
    <property type="protein sequence ID" value="KAK9738326.1"/>
    <property type="molecule type" value="Genomic_DNA"/>
</dbReference>
<dbReference type="GO" id="GO:0004726">
    <property type="term" value="F:non-membrane spanning protein tyrosine phosphatase activity"/>
    <property type="evidence" value="ECO:0007669"/>
    <property type="project" value="InterPro"/>
</dbReference>
<comment type="function">
    <text evidence="7">Acts on tyrosine phosphorylated proteins, low-MW aryl phosphates and natural and synthetic acyl phosphates.</text>
</comment>
<dbReference type="InterPro" id="IPR017867">
    <property type="entry name" value="Tyr_phospatase_low_mol_wt"/>
</dbReference>
<dbReference type="PANTHER" id="PTHR11717">
    <property type="entry name" value="LOW MOLECULAR WEIGHT PROTEIN TYROSINE PHOSPHATASE"/>
    <property type="match status" value="1"/>
</dbReference>
<dbReference type="SMART" id="SM00226">
    <property type="entry name" value="LMWPc"/>
    <property type="match status" value="1"/>
</dbReference>
<name>A0AAW1LT30_POPJA</name>
<dbReference type="PRINTS" id="PR00719">
    <property type="entry name" value="LMWPTPASE"/>
</dbReference>
<gene>
    <name evidence="9" type="ORF">QE152_g9967</name>
</gene>
<dbReference type="InterPro" id="IPR050438">
    <property type="entry name" value="LMW_PTPase"/>
</dbReference>
<comment type="catalytic activity">
    <reaction evidence="7">
        <text>O-phospho-L-tyrosyl-[protein] + H2O = L-tyrosyl-[protein] + phosphate</text>
        <dbReference type="Rhea" id="RHEA:10684"/>
        <dbReference type="Rhea" id="RHEA-COMP:10136"/>
        <dbReference type="Rhea" id="RHEA-COMP:20101"/>
        <dbReference type="ChEBI" id="CHEBI:15377"/>
        <dbReference type="ChEBI" id="CHEBI:43474"/>
        <dbReference type="ChEBI" id="CHEBI:46858"/>
        <dbReference type="ChEBI" id="CHEBI:61978"/>
        <dbReference type="EC" id="3.1.3.48"/>
    </reaction>
</comment>
<evidence type="ECO:0000256" key="5">
    <source>
        <dbReference type="ARBA" id="ARBA00022912"/>
    </source>
</evidence>
<keyword evidence="4 7" id="KW-0378">Hydrolase</keyword>
<dbReference type="FunFam" id="3.40.50.2300:FF:000105">
    <property type="entry name" value="Low molecular weight phosphotyrosine protein"/>
    <property type="match status" value="1"/>
</dbReference>
<organism evidence="9 10">
    <name type="scientific">Popillia japonica</name>
    <name type="common">Japanese beetle</name>
    <dbReference type="NCBI Taxonomy" id="7064"/>
    <lineage>
        <taxon>Eukaryota</taxon>
        <taxon>Metazoa</taxon>
        <taxon>Ecdysozoa</taxon>
        <taxon>Arthropoda</taxon>
        <taxon>Hexapoda</taxon>
        <taxon>Insecta</taxon>
        <taxon>Pterygota</taxon>
        <taxon>Neoptera</taxon>
        <taxon>Endopterygota</taxon>
        <taxon>Coleoptera</taxon>
        <taxon>Polyphaga</taxon>
        <taxon>Scarabaeiformia</taxon>
        <taxon>Scarabaeidae</taxon>
        <taxon>Rutelinae</taxon>
        <taxon>Popillia</taxon>
    </lineage>
</organism>
<proteinExistence type="inferred from homology"/>
<keyword evidence="3 7" id="KW-0963">Cytoplasm</keyword>
<evidence type="ECO:0000256" key="1">
    <source>
        <dbReference type="ARBA" id="ARBA00004496"/>
    </source>
</evidence>
<dbReference type="Proteomes" id="UP001458880">
    <property type="component" value="Unassembled WGS sequence"/>
</dbReference>
<evidence type="ECO:0000313" key="9">
    <source>
        <dbReference type="EMBL" id="KAK9738326.1"/>
    </source>
</evidence>
<evidence type="ECO:0000256" key="3">
    <source>
        <dbReference type="ARBA" id="ARBA00022490"/>
    </source>
</evidence>
<dbReference type="EC" id="3.1.3.48" evidence="7"/>
<dbReference type="EC" id="3.1.3.2" evidence="7"/>
<protein>
    <recommendedName>
        <fullName evidence="7">Low molecular weight phosphotyrosine protein phosphatase</fullName>
        <shortName evidence="7">LMW-PTP</shortName>
        <shortName evidence="7">LMW-PTPase</shortName>
        <ecNumber evidence="7">3.1.3.2</ecNumber>
        <ecNumber evidence="7">3.1.3.48</ecNumber>
    </recommendedName>
    <alternativeName>
        <fullName evidence="7">Low molecular weight cytosolic acid phosphatase</fullName>
    </alternativeName>
</protein>
<feature type="domain" description="Phosphotyrosine protein phosphatase I" evidence="8">
    <location>
        <begin position="3"/>
        <end position="151"/>
    </location>
</feature>
<feature type="active site" evidence="6">
    <location>
        <position position="15"/>
    </location>
</feature>
<feature type="active site" description="Nucleophile" evidence="6">
    <location>
        <position position="9"/>
    </location>
</feature>
<evidence type="ECO:0000256" key="7">
    <source>
        <dbReference type="RuleBase" id="RU368115"/>
    </source>
</evidence>
<comment type="caution">
    <text evidence="9">The sequence shown here is derived from an EMBL/GenBank/DDBJ whole genome shotgun (WGS) entry which is preliminary data.</text>
</comment>
<evidence type="ECO:0000259" key="8">
    <source>
        <dbReference type="SMART" id="SM00226"/>
    </source>
</evidence>